<sequence length="107" mass="11936">LPSPLKLNLSSFHVGVPDPSSSSLKLPSLALERCSIRGPLRLHSGITSNFNLSPDSINQEAEAFLLKAINMNFLKRLNLAWKIIFPSRTIRKSSNARIAKQRLKMIL</sequence>
<feature type="non-terminal residue" evidence="1">
    <location>
        <position position="1"/>
    </location>
</feature>
<accession>C6JT67</accession>
<dbReference type="EMBL" id="GQ122059">
    <property type="protein sequence ID" value="ACS68784.1"/>
    <property type="molecule type" value="Genomic_DNA"/>
</dbReference>
<evidence type="ECO:0000313" key="1">
    <source>
        <dbReference type="EMBL" id="ACS68713.1"/>
    </source>
</evidence>
<proteinExistence type="predicted"/>
<organism evidence="1">
    <name type="scientific">Sonneratia alba</name>
    <dbReference type="NCBI Taxonomy" id="122812"/>
    <lineage>
        <taxon>Eukaryota</taxon>
        <taxon>Viridiplantae</taxon>
        <taxon>Streptophyta</taxon>
        <taxon>Embryophyta</taxon>
        <taxon>Tracheophyta</taxon>
        <taxon>Spermatophyta</taxon>
        <taxon>Magnoliopsida</taxon>
        <taxon>eudicotyledons</taxon>
        <taxon>Gunneridae</taxon>
        <taxon>Pentapetalae</taxon>
        <taxon>rosids</taxon>
        <taxon>malvids</taxon>
        <taxon>Myrtales</taxon>
        <taxon>Lythraceae</taxon>
        <taxon>Sonneratia</taxon>
    </lineage>
</organism>
<dbReference type="EMBL" id="GQ121988">
    <property type="protein sequence ID" value="ACS68713.1"/>
    <property type="molecule type" value="Genomic_DNA"/>
</dbReference>
<name>C6JT67_9MYRT</name>
<evidence type="ECO:0000313" key="2">
    <source>
        <dbReference type="EMBL" id="ACS68784.1"/>
    </source>
</evidence>
<dbReference type="AlphaFoldDB" id="C6JT67"/>
<reference evidence="1" key="1">
    <citation type="submission" date="2009-05" db="EMBL/GenBank/DDBJ databases">
        <title>Selection in extreme environments revealed by deep sequencing on dual platforms.</title>
        <authorList>
            <person name="Zhou R."/>
            <person name="Zhang M."/>
            <person name="Chen S."/>
            <person name="Shi S."/>
            <person name="Wu C.-I."/>
        </authorList>
    </citation>
    <scope>NUCLEOTIDE SEQUENCE</scope>
</reference>
<reference evidence="2" key="2">
    <citation type="submission" date="2009-05" db="EMBL/GenBank/DDBJ databases">
        <authorList>
            <person name="Zhou R."/>
            <person name="Zhang M."/>
            <person name="Chen S."/>
            <person name="Shi S."/>
            <person name="Wu C.-I."/>
        </authorList>
    </citation>
    <scope>NUCLEOTIDE SEQUENCE</scope>
</reference>
<feature type="non-terminal residue" evidence="1">
    <location>
        <position position="107"/>
    </location>
</feature>
<protein>
    <submittedName>
        <fullName evidence="1">Plastid division regulator MinE</fullName>
    </submittedName>
</protein>